<reference evidence="2 3" key="1">
    <citation type="submission" date="2018-03" db="EMBL/GenBank/DDBJ databases">
        <title>Genomic Encyclopedia of Type Strains, Phase III (KMG-III): the genomes of soil and plant-associated and newly described type strains.</title>
        <authorList>
            <person name="Whitman W."/>
        </authorList>
    </citation>
    <scope>NUCLEOTIDE SEQUENCE [LARGE SCALE GENOMIC DNA]</scope>
    <source>
        <strain evidence="2 3">CGMCC 1.12259</strain>
    </source>
</reference>
<evidence type="ECO:0000259" key="1">
    <source>
        <dbReference type="Pfam" id="PF02589"/>
    </source>
</evidence>
<name>A0A2P8GQM5_9BACL</name>
<dbReference type="RefSeq" id="WP_106533646.1">
    <property type="nucleotide sequence ID" value="NZ_PYAT01000007.1"/>
</dbReference>
<dbReference type="Gene3D" id="3.40.50.10420">
    <property type="entry name" value="NagB/RpiA/CoA transferase-like"/>
    <property type="match status" value="1"/>
</dbReference>
<keyword evidence="3" id="KW-1185">Reference proteome</keyword>
<comment type="caution">
    <text evidence="2">The sequence shown here is derived from an EMBL/GenBank/DDBJ whole genome shotgun (WGS) entry which is preliminary data.</text>
</comment>
<gene>
    <name evidence="2" type="ORF">B0H99_107100</name>
</gene>
<dbReference type="SUPFAM" id="SSF100950">
    <property type="entry name" value="NagB/RpiA/CoA transferase-like"/>
    <property type="match status" value="1"/>
</dbReference>
<evidence type="ECO:0000313" key="3">
    <source>
        <dbReference type="Proteomes" id="UP000242682"/>
    </source>
</evidence>
<protein>
    <submittedName>
        <fullName evidence="2">L-lactate dehydrogenase complex protein LldG</fullName>
    </submittedName>
</protein>
<dbReference type="OrthoDB" id="9794157at2"/>
<dbReference type="InterPro" id="IPR037171">
    <property type="entry name" value="NagB/RpiA_transferase-like"/>
</dbReference>
<evidence type="ECO:0000313" key="2">
    <source>
        <dbReference type="EMBL" id="PSL36279.1"/>
    </source>
</evidence>
<dbReference type="Proteomes" id="UP000242682">
    <property type="component" value="Unassembled WGS sequence"/>
</dbReference>
<feature type="domain" description="LUD" evidence="1">
    <location>
        <begin position="73"/>
        <end position="230"/>
    </location>
</feature>
<dbReference type="InterPro" id="IPR024185">
    <property type="entry name" value="FTHF_cligase-like_sf"/>
</dbReference>
<dbReference type="AlphaFoldDB" id="A0A2P8GQM5"/>
<organism evidence="2 3">
    <name type="scientific">Planomicrobium soli</name>
    <dbReference type="NCBI Taxonomy" id="1176648"/>
    <lineage>
        <taxon>Bacteria</taxon>
        <taxon>Bacillati</taxon>
        <taxon>Bacillota</taxon>
        <taxon>Bacilli</taxon>
        <taxon>Bacillales</taxon>
        <taxon>Caryophanaceae</taxon>
        <taxon>Planomicrobium</taxon>
    </lineage>
</organism>
<dbReference type="Pfam" id="PF02589">
    <property type="entry name" value="LUD_dom"/>
    <property type="match status" value="1"/>
</dbReference>
<accession>A0A2P8GQM5</accession>
<sequence>MGEGTVQNKDVFLNRIAEKLGRQQRGPVARPTWRHQPQWDVFKNHASEELMIAFRKSSMAKSTFVMETDLAHLDETINNAVDKYGGGLIVTTKDQRFAEYGIETLLAGFETHIWDAALGKRNIEIAKQANIGLFFSDMGLAESGTVVQFNDKDIARSVSLLPVTYIAIVPKSTIVPRMTQATHGVHQAVKAGKDISTCINFISGPSNSADIEMDIVIGVHGPVEAVHIVVTDA</sequence>
<proteinExistence type="predicted"/>
<dbReference type="InterPro" id="IPR003741">
    <property type="entry name" value="LUD_dom"/>
</dbReference>
<dbReference type="PANTHER" id="PTHR43682">
    <property type="entry name" value="LACTATE UTILIZATION PROTEIN C"/>
    <property type="match status" value="1"/>
</dbReference>
<dbReference type="EMBL" id="PYAT01000007">
    <property type="protein sequence ID" value="PSL36279.1"/>
    <property type="molecule type" value="Genomic_DNA"/>
</dbReference>
<dbReference type="PANTHER" id="PTHR43682:SF1">
    <property type="entry name" value="LACTATE UTILIZATION PROTEIN C"/>
    <property type="match status" value="1"/>
</dbReference>